<comment type="caution">
    <text evidence="1">The sequence shown here is derived from an EMBL/GenBank/DDBJ whole genome shotgun (WGS) entry which is preliminary data.</text>
</comment>
<organism evidence="1 2">
    <name type="scientific">Brachionus plicatilis</name>
    <name type="common">Marine rotifer</name>
    <name type="synonym">Brachionus muelleri</name>
    <dbReference type="NCBI Taxonomy" id="10195"/>
    <lineage>
        <taxon>Eukaryota</taxon>
        <taxon>Metazoa</taxon>
        <taxon>Spiralia</taxon>
        <taxon>Gnathifera</taxon>
        <taxon>Rotifera</taxon>
        <taxon>Eurotatoria</taxon>
        <taxon>Monogononta</taxon>
        <taxon>Pseudotrocha</taxon>
        <taxon>Ploima</taxon>
        <taxon>Brachionidae</taxon>
        <taxon>Brachionus</taxon>
    </lineage>
</organism>
<evidence type="ECO:0000313" key="1">
    <source>
        <dbReference type="EMBL" id="RMZ92851.1"/>
    </source>
</evidence>
<sequence length="73" mass="8687">MVFKYYLPVFVFYTRIIYSATGDSSADLRGVIVYFYKQTQAKFTAYNQNYGFRFTEIILALIYNRKELISKIN</sequence>
<gene>
    <name evidence="1" type="ORF">BpHYR1_033592</name>
</gene>
<evidence type="ECO:0000313" key="2">
    <source>
        <dbReference type="Proteomes" id="UP000276133"/>
    </source>
</evidence>
<protein>
    <submittedName>
        <fullName evidence="1">Uncharacterized protein</fullName>
    </submittedName>
</protein>
<dbReference type="EMBL" id="REGN01014260">
    <property type="protein sequence ID" value="RMZ92851.1"/>
    <property type="molecule type" value="Genomic_DNA"/>
</dbReference>
<accession>A0A3M7P108</accession>
<name>A0A3M7P108_BRAPC</name>
<dbReference type="AlphaFoldDB" id="A0A3M7P108"/>
<reference evidence="1 2" key="1">
    <citation type="journal article" date="2018" name="Sci. Rep.">
        <title>Genomic signatures of local adaptation to the degree of environmental predictability in rotifers.</title>
        <authorList>
            <person name="Franch-Gras L."/>
            <person name="Hahn C."/>
            <person name="Garcia-Roger E.M."/>
            <person name="Carmona M.J."/>
            <person name="Serra M."/>
            <person name="Gomez A."/>
        </authorList>
    </citation>
    <scope>NUCLEOTIDE SEQUENCE [LARGE SCALE GENOMIC DNA]</scope>
    <source>
        <strain evidence="1">HYR1</strain>
    </source>
</reference>
<keyword evidence="2" id="KW-1185">Reference proteome</keyword>
<proteinExistence type="predicted"/>
<dbReference type="Proteomes" id="UP000276133">
    <property type="component" value="Unassembled WGS sequence"/>
</dbReference>